<protein>
    <submittedName>
        <fullName evidence="1">Uncharacterized protein</fullName>
    </submittedName>
</protein>
<dbReference type="EMBL" id="JABAGV010000021">
    <property type="protein sequence ID" value="MBC2475021.1"/>
    <property type="molecule type" value="Genomic_DNA"/>
</dbReference>
<reference evidence="1" key="1">
    <citation type="submission" date="2020-04" db="EMBL/GenBank/DDBJ databases">
        <authorList>
            <person name="Brown S."/>
        </authorList>
    </citation>
    <scope>NUCLEOTIDE SEQUENCE</scope>
    <source>
        <strain evidence="1">DJ015</strain>
    </source>
</reference>
<reference evidence="1" key="2">
    <citation type="journal article" date="2022" name="Nat. Biotechnol.">
        <title>Carbon-negative production of acetone and isopropanol by gas fermentation at industrial pilot scale.</title>
        <authorList>
            <person name="Liew F.E."/>
            <person name="Nogle R."/>
            <person name="Abdalla T."/>
            <person name="Rasor B.J."/>
            <person name="Canter C."/>
            <person name="Jensen R.O."/>
            <person name="Wang L."/>
            <person name="Strutz J."/>
            <person name="Chirania P."/>
            <person name="De Tissera S."/>
            <person name="Mueller A.P."/>
            <person name="Ruan Z."/>
            <person name="Gao A."/>
            <person name="Tran L."/>
            <person name="Engle N.L."/>
            <person name="Bromley J.C."/>
            <person name="Daniell J."/>
            <person name="Conrado R."/>
            <person name="Tschaplinski T.J."/>
            <person name="Giannone R.J."/>
            <person name="Hettich R.L."/>
            <person name="Karim A.S."/>
            <person name="Simpson S.D."/>
            <person name="Brown S.D."/>
            <person name="Leang C."/>
            <person name="Jewett M.C."/>
            <person name="Kopke M."/>
        </authorList>
    </citation>
    <scope>NUCLEOTIDE SEQUENCE</scope>
    <source>
        <strain evidence="1">DJ015</strain>
    </source>
</reference>
<gene>
    <name evidence="1" type="ORF">HGI39_09920</name>
</gene>
<evidence type="ECO:0000313" key="1">
    <source>
        <dbReference type="EMBL" id="MBC2475021.1"/>
    </source>
</evidence>
<comment type="caution">
    <text evidence="1">The sequence shown here is derived from an EMBL/GenBank/DDBJ whole genome shotgun (WGS) entry which is preliminary data.</text>
</comment>
<dbReference type="AlphaFoldDB" id="A0AAW3W8I3"/>
<evidence type="ECO:0000313" key="2">
    <source>
        <dbReference type="Proteomes" id="UP001194098"/>
    </source>
</evidence>
<dbReference type="RefSeq" id="WP_154400309.1">
    <property type="nucleotide sequence ID" value="NZ_JABAGV010000021.1"/>
</dbReference>
<organism evidence="1 2">
    <name type="scientific">Clostridium beijerinckii</name>
    <name type="common">Clostridium MP</name>
    <dbReference type="NCBI Taxonomy" id="1520"/>
    <lineage>
        <taxon>Bacteria</taxon>
        <taxon>Bacillati</taxon>
        <taxon>Bacillota</taxon>
        <taxon>Clostridia</taxon>
        <taxon>Eubacteriales</taxon>
        <taxon>Clostridiaceae</taxon>
        <taxon>Clostridium</taxon>
    </lineage>
</organism>
<sequence length="274" mass="27388">MENGKRKNSSSVLVVGAKEGYEAKVAVEALQRAGRTKNLHGIVHEVLVKDTLNANPSNIINGTKAVLSKSSTAVRDDILLKQAGKVVGRMQLKDTSKSIGKTVKQVVEGHYKGTALIGTKETTAAFNNAIGKKAAQGIKITQKMQSSGVSSADTARIATKALGGSLSKDVLTSAAKSSGGIGAAISGGIEAISAGKDLIDGRISGEEFAGRVAKETVGGGLSSAGGAIAGTAAATAATSLLAAASAPVWAPAAIGIAATVAVGAGIKSLWDSIW</sequence>
<accession>A0AAW3W8I3</accession>
<dbReference type="Proteomes" id="UP001194098">
    <property type="component" value="Unassembled WGS sequence"/>
</dbReference>
<name>A0AAW3W8I3_CLOBE</name>
<proteinExistence type="predicted"/>